<evidence type="ECO:0000313" key="2">
    <source>
        <dbReference type="Proteomes" id="UP000032287"/>
    </source>
</evidence>
<comment type="caution">
    <text evidence="1">The sequence shown here is derived from an EMBL/GenBank/DDBJ whole genome shotgun (WGS) entry which is preliminary data.</text>
</comment>
<dbReference type="eggNOG" id="COG2404">
    <property type="taxonomic scope" value="Bacteria"/>
</dbReference>
<keyword evidence="1" id="KW-0378">Hydrolase</keyword>
<dbReference type="InterPro" id="IPR038763">
    <property type="entry name" value="DHH_sf"/>
</dbReference>
<gene>
    <name evidence="1" type="primary">nrnB</name>
    <name evidence="1" type="ORF">QX99_01691</name>
</gene>
<dbReference type="EC" id="3.1.-.-" evidence="1"/>
<protein>
    <submittedName>
        <fullName evidence="1">NrnB protein</fullName>
        <ecNumber evidence="1">3.1.-.-</ecNumber>
    </submittedName>
</protein>
<accession>A0A0D1JDR7</accession>
<dbReference type="EMBL" id="JWHU01000034">
    <property type="protein sequence ID" value="KIU19673.1"/>
    <property type="molecule type" value="Genomic_DNA"/>
</dbReference>
<dbReference type="Gene3D" id="3.10.310.30">
    <property type="match status" value="1"/>
</dbReference>
<evidence type="ECO:0000313" key="1">
    <source>
        <dbReference type="EMBL" id="KIU19673.1"/>
    </source>
</evidence>
<name>A0A0D1JDR7_9LACO</name>
<dbReference type="SUPFAM" id="SSF64182">
    <property type="entry name" value="DHH phosphoesterases"/>
    <property type="match status" value="1"/>
</dbReference>
<dbReference type="Proteomes" id="UP000032287">
    <property type="component" value="Unassembled WGS sequence"/>
</dbReference>
<dbReference type="PANTHER" id="PTHR42146:SF1">
    <property type="entry name" value="OLIGORIBONUCLEASE NRNB"/>
    <property type="match status" value="1"/>
</dbReference>
<dbReference type="RefSeq" id="WP_043711868.1">
    <property type="nucleotide sequence ID" value="NZ_CP012873.1"/>
</dbReference>
<organism evidence="1 2">
    <name type="scientific">Weissella cibaria</name>
    <dbReference type="NCBI Taxonomy" id="137591"/>
    <lineage>
        <taxon>Bacteria</taxon>
        <taxon>Bacillati</taxon>
        <taxon>Bacillota</taxon>
        <taxon>Bacilli</taxon>
        <taxon>Lactobacillales</taxon>
        <taxon>Lactobacillaceae</taxon>
        <taxon>Weissella</taxon>
    </lineage>
</organism>
<sequence length="328" mass="35525">MKTTLIVTHTDLDGVMAGLTATQTSQSDATILYAEAGAPGIDAVLQQVLDDIEAGKLRKPAHVMLLDNTPSMQMLMQFNQVTGVQPVVYDHHVSNAPVWAEATTVARFITDDTGTSSATELVFKDQRAAFTTLPFWQTLVTLTNLYDTWMWQDAAYDDDVATGSTAQVLNEVLYFLGRERFSTRITAAKEASISSNEKPRDLLTKIFSPVIMGLVDDRMAANAAYVLKKAEAAEFGDLTIGDTTYHYAYVTASKQMSEIGNALTSLQDVDFGLVINNGALSFRVAKDKDVDVSLVAAAFNGGGHAKASGAKLRLDWPAILQQAVTTEN</sequence>
<proteinExistence type="predicted"/>
<dbReference type="PANTHER" id="PTHR42146">
    <property type="entry name" value="3',5'-CYCLIC-NUCLEOTIDE PHOSPHODIESTERASE"/>
    <property type="match status" value="1"/>
</dbReference>
<reference evidence="1 2" key="1">
    <citation type="journal article" date="2015" name="Microbiology (Mosc.)">
        <title>Genomics of the Weissella cibaria species with an examination of its metabolic traits.</title>
        <authorList>
            <person name="Lynch K.M."/>
            <person name="Lucid A."/>
            <person name="Arendt E.K."/>
            <person name="Sleator R.D."/>
            <person name="Lucey B."/>
            <person name="Coffey A."/>
        </authorList>
    </citation>
    <scope>NUCLEOTIDE SEQUENCE [LARGE SCALE GENOMIC DNA]</scope>
    <source>
        <strain evidence="1 2">MG1</strain>
    </source>
</reference>
<dbReference type="AlphaFoldDB" id="A0A0D1JDR7"/>
<dbReference type="InterPro" id="IPR052968">
    <property type="entry name" value="Nucleotide_metab_enz"/>
</dbReference>
<dbReference type="OrthoDB" id="2035301at2"/>
<dbReference type="KEGG" id="wcb:AO080_08430"/>
<dbReference type="PATRIC" id="fig|137591.25.peg.1663"/>
<keyword evidence="2" id="KW-1185">Reference proteome</keyword>
<dbReference type="STRING" id="137591.AO080_08430"/>
<dbReference type="GO" id="GO:0016787">
    <property type="term" value="F:hydrolase activity"/>
    <property type="evidence" value="ECO:0007669"/>
    <property type="project" value="UniProtKB-KW"/>
</dbReference>